<evidence type="ECO:0000313" key="2">
    <source>
        <dbReference type="Ensembl" id="ENSGWIP00000015998.1"/>
    </source>
</evidence>
<evidence type="ECO:0000313" key="3">
    <source>
        <dbReference type="Proteomes" id="UP000694680"/>
    </source>
</evidence>
<dbReference type="Proteomes" id="UP000694680">
    <property type="component" value="Chromosome 16"/>
</dbReference>
<evidence type="ECO:0000256" key="1">
    <source>
        <dbReference type="SAM" id="SignalP"/>
    </source>
</evidence>
<proteinExistence type="predicted"/>
<name>A0A8C5E605_GOUWI</name>
<reference evidence="2" key="3">
    <citation type="submission" date="2025-09" db="UniProtKB">
        <authorList>
            <consortium name="Ensembl"/>
        </authorList>
    </citation>
    <scope>IDENTIFICATION</scope>
</reference>
<protein>
    <submittedName>
        <fullName evidence="2">Uncharacterized protein</fullName>
    </submittedName>
</protein>
<organism evidence="2 3">
    <name type="scientific">Gouania willdenowi</name>
    <name type="common">Blunt-snouted clingfish</name>
    <name type="synonym">Lepadogaster willdenowi</name>
    <dbReference type="NCBI Taxonomy" id="441366"/>
    <lineage>
        <taxon>Eukaryota</taxon>
        <taxon>Metazoa</taxon>
        <taxon>Chordata</taxon>
        <taxon>Craniata</taxon>
        <taxon>Vertebrata</taxon>
        <taxon>Euteleostomi</taxon>
        <taxon>Actinopterygii</taxon>
        <taxon>Neopterygii</taxon>
        <taxon>Teleostei</taxon>
        <taxon>Neoteleostei</taxon>
        <taxon>Acanthomorphata</taxon>
        <taxon>Ovalentaria</taxon>
        <taxon>Blenniimorphae</taxon>
        <taxon>Blenniiformes</taxon>
        <taxon>Gobiesocoidei</taxon>
        <taxon>Gobiesocidae</taxon>
        <taxon>Gobiesocinae</taxon>
        <taxon>Gouania</taxon>
    </lineage>
</organism>
<reference evidence="2" key="2">
    <citation type="submission" date="2025-08" db="UniProtKB">
        <authorList>
            <consortium name="Ensembl"/>
        </authorList>
    </citation>
    <scope>IDENTIFICATION</scope>
</reference>
<feature type="chain" id="PRO_5034505348" evidence="1">
    <location>
        <begin position="25"/>
        <end position="142"/>
    </location>
</feature>
<keyword evidence="3" id="KW-1185">Reference proteome</keyword>
<reference evidence="2" key="1">
    <citation type="submission" date="2020-06" db="EMBL/GenBank/DDBJ databases">
        <authorList>
            <consortium name="Wellcome Sanger Institute Data Sharing"/>
        </authorList>
    </citation>
    <scope>NUCLEOTIDE SEQUENCE [LARGE SCALE GENOMIC DNA]</scope>
</reference>
<keyword evidence="1" id="KW-0732">Signal</keyword>
<dbReference type="AlphaFoldDB" id="A0A8C5E605"/>
<feature type="signal peptide" evidence="1">
    <location>
        <begin position="1"/>
        <end position="24"/>
    </location>
</feature>
<accession>A0A8C5E605</accession>
<dbReference type="Ensembl" id="ENSGWIT00000017674.1">
    <property type="protein sequence ID" value="ENSGWIP00000015998.1"/>
    <property type="gene ID" value="ENSGWIG00000009001.1"/>
</dbReference>
<sequence length="142" mass="15612">MKTLSVFVAVAIVLTVMCSQQSSAVPVLQGEELEETIFLEIPDVVMDETVMDSMKVRACSNTPDSDLKLYRERSNSLSLESETIGTSLDSSVLNGTTAEYIMMMMCFIFHRRSLTTDRSVQPSVSSAAKMDIVDSAAISERL</sequence>